<comment type="similarity">
    <text evidence="2">Belongs to the DcuC/DcuD transporter (TC 2.A.61) family.</text>
</comment>
<keyword evidence="4" id="KW-1003">Cell membrane</keyword>
<dbReference type="PANTHER" id="PTHR42002">
    <property type="entry name" value="ANAEROBIC C4-DICARBOXYLATE TRANSPORTER DCUC-RELATED"/>
    <property type="match status" value="1"/>
</dbReference>
<evidence type="ECO:0000256" key="1">
    <source>
        <dbReference type="ARBA" id="ARBA00004651"/>
    </source>
</evidence>
<reference evidence="10" key="1">
    <citation type="submission" date="2016-10" db="EMBL/GenBank/DDBJ databases">
        <authorList>
            <person name="Varghese N."/>
            <person name="Submissions S."/>
        </authorList>
    </citation>
    <scope>NUCLEOTIDE SEQUENCE [LARGE SCALE GENOMIC DNA]</scope>
    <source>
        <strain evidence="10">NLAE-zl-G277</strain>
    </source>
</reference>
<dbReference type="Proteomes" id="UP000198508">
    <property type="component" value="Unassembled WGS sequence"/>
</dbReference>
<dbReference type="GeneID" id="93277627"/>
<feature type="transmembrane region" description="Helical" evidence="8">
    <location>
        <begin position="272"/>
        <end position="290"/>
    </location>
</feature>
<feature type="transmembrane region" description="Helical" evidence="8">
    <location>
        <begin position="435"/>
        <end position="453"/>
    </location>
</feature>
<dbReference type="STRING" id="460384.SAMN05216313_10319"/>
<dbReference type="GO" id="GO:0005886">
    <property type="term" value="C:plasma membrane"/>
    <property type="evidence" value="ECO:0007669"/>
    <property type="project" value="UniProtKB-SubCell"/>
</dbReference>
<evidence type="ECO:0000256" key="8">
    <source>
        <dbReference type="SAM" id="Phobius"/>
    </source>
</evidence>
<evidence type="ECO:0000256" key="2">
    <source>
        <dbReference type="ARBA" id="ARBA00005275"/>
    </source>
</evidence>
<feature type="transmembrane region" description="Helical" evidence="8">
    <location>
        <begin position="116"/>
        <end position="133"/>
    </location>
</feature>
<evidence type="ECO:0000256" key="4">
    <source>
        <dbReference type="ARBA" id="ARBA00022475"/>
    </source>
</evidence>
<feature type="transmembrane region" description="Helical" evidence="8">
    <location>
        <begin position="311"/>
        <end position="335"/>
    </location>
</feature>
<evidence type="ECO:0000256" key="5">
    <source>
        <dbReference type="ARBA" id="ARBA00022692"/>
    </source>
</evidence>
<feature type="transmembrane region" description="Helical" evidence="8">
    <location>
        <begin position="392"/>
        <end position="423"/>
    </location>
</feature>
<evidence type="ECO:0000313" key="9">
    <source>
        <dbReference type="EMBL" id="SET19811.1"/>
    </source>
</evidence>
<dbReference type="Pfam" id="PF03606">
    <property type="entry name" value="DcuC"/>
    <property type="match status" value="1"/>
</dbReference>
<evidence type="ECO:0000256" key="7">
    <source>
        <dbReference type="ARBA" id="ARBA00023136"/>
    </source>
</evidence>
<sequence length="454" mass="47827">MSFLGIAIAILVLLGAGGMIFKKYKAQAVFLGAGLIMIIAAHLLGITPILSEEKSTGFWLIDAFDVIRSSLSSTASGLGMIIMSVGGYATYMDHIGAGEAMVKICINPLKKLGSPYIVLALAYTVGQILNIFIPSAAGLAILLMATIYPVLVSLGVSPIAAVSVITTTACLDLGPASGASNIASETAGISAMNYFVKYQMMVAIPVIIVITIAHYFIQKYADKKMNFISVEKVMEEKRKEKAPAVYAVLPLIPLLLLLVFNEFVISTISIDVITAMLIGLFVSILFEIAVKRNVREVFKGMQSYFDGMGKQFATVITLIVAAGLFAKGLQSIGLIDAIINHAQNLGFGAAPMTVIMVAIISATAFVTGSGNAAFVSFAALAPVISESFHVDVVVLLMAMQLAAGIARSFSPVASCVIAPSAYADVPALDVARRNLIPMIAGIVVLVIADFVLFL</sequence>
<keyword evidence="5 8" id="KW-0812">Transmembrane</keyword>
<protein>
    <submittedName>
        <fullName evidence="9">C4-dicarboxylate transporter, DcuC family</fullName>
    </submittedName>
</protein>
<dbReference type="NCBIfam" id="TIGR00771">
    <property type="entry name" value="DcuC"/>
    <property type="match status" value="1"/>
</dbReference>
<name>A0A1I0CKU4_9FIRM</name>
<dbReference type="PANTHER" id="PTHR42002:SF2">
    <property type="entry name" value="ANAEROBIC C4-DICARBOXYLATE TRANSPORTER DCUC-RELATED"/>
    <property type="match status" value="1"/>
</dbReference>
<feature type="transmembrane region" description="Helical" evidence="8">
    <location>
        <begin position="71"/>
        <end position="91"/>
    </location>
</feature>
<keyword evidence="7 8" id="KW-0472">Membrane</keyword>
<dbReference type="InterPro" id="IPR018385">
    <property type="entry name" value="C4_dicarb_anaerob_car-like"/>
</dbReference>
<feature type="transmembrane region" description="Helical" evidence="8">
    <location>
        <begin position="28"/>
        <end position="50"/>
    </location>
</feature>
<dbReference type="AlphaFoldDB" id="A0A1I0CKU4"/>
<dbReference type="EMBL" id="FOIM01000003">
    <property type="protein sequence ID" value="SET19811.1"/>
    <property type="molecule type" value="Genomic_DNA"/>
</dbReference>
<organism evidence="9 10">
    <name type="scientific">Enterocloster lavalensis</name>
    <dbReference type="NCBI Taxonomy" id="460384"/>
    <lineage>
        <taxon>Bacteria</taxon>
        <taxon>Bacillati</taxon>
        <taxon>Bacillota</taxon>
        <taxon>Clostridia</taxon>
        <taxon>Lachnospirales</taxon>
        <taxon>Lachnospiraceae</taxon>
        <taxon>Enterocloster</taxon>
    </lineage>
</organism>
<gene>
    <name evidence="9" type="ORF">SAMN05216313_10319</name>
</gene>
<dbReference type="NCBIfam" id="NF037994">
    <property type="entry name" value="DcuC_1"/>
    <property type="match status" value="1"/>
</dbReference>
<comment type="subcellular location">
    <subcellularLocation>
        <location evidence="1">Cell membrane</location>
        <topology evidence="1">Multi-pass membrane protein</topology>
    </subcellularLocation>
</comment>
<feature type="transmembrane region" description="Helical" evidence="8">
    <location>
        <begin position="242"/>
        <end position="260"/>
    </location>
</feature>
<dbReference type="RefSeq" id="WP_092361002.1">
    <property type="nucleotide sequence ID" value="NZ_FOIM01000003.1"/>
</dbReference>
<evidence type="ECO:0000313" key="10">
    <source>
        <dbReference type="Proteomes" id="UP000198508"/>
    </source>
</evidence>
<feature type="transmembrane region" description="Helical" evidence="8">
    <location>
        <begin position="355"/>
        <end position="380"/>
    </location>
</feature>
<dbReference type="InterPro" id="IPR004669">
    <property type="entry name" value="C4_dicarb_anaerob_car"/>
</dbReference>
<dbReference type="GO" id="GO:0015556">
    <property type="term" value="F:C4-dicarboxylate transmembrane transporter activity"/>
    <property type="evidence" value="ECO:0007669"/>
    <property type="project" value="InterPro"/>
</dbReference>
<accession>A0A1I0CKU4</accession>
<evidence type="ECO:0000256" key="3">
    <source>
        <dbReference type="ARBA" id="ARBA00022448"/>
    </source>
</evidence>
<evidence type="ECO:0000256" key="6">
    <source>
        <dbReference type="ARBA" id="ARBA00022989"/>
    </source>
</evidence>
<keyword evidence="6 8" id="KW-1133">Transmembrane helix</keyword>
<feature type="transmembrane region" description="Helical" evidence="8">
    <location>
        <begin position="198"/>
        <end position="217"/>
    </location>
</feature>
<keyword evidence="3" id="KW-0813">Transport</keyword>
<proteinExistence type="inferred from homology"/>
<feature type="transmembrane region" description="Helical" evidence="8">
    <location>
        <begin position="140"/>
        <end position="165"/>
    </location>
</feature>
<keyword evidence="10" id="KW-1185">Reference proteome</keyword>